<feature type="region of interest" description="Disordered" evidence="1">
    <location>
        <begin position="1"/>
        <end position="93"/>
    </location>
</feature>
<protein>
    <submittedName>
        <fullName evidence="4">Uncharacterized protein</fullName>
    </submittedName>
</protein>
<dbReference type="PANTHER" id="PTHR21483:SF18">
    <property type="entry name" value="RNA POLYMERASE II-ASSOCIATED PROTEIN 1"/>
    <property type="match status" value="1"/>
</dbReference>
<keyword evidence="5" id="KW-1185">Reference proteome</keyword>
<dbReference type="InterPro" id="IPR013929">
    <property type="entry name" value="RPAP1_C"/>
</dbReference>
<dbReference type="Proteomes" id="UP000219338">
    <property type="component" value="Unassembled WGS sequence"/>
</dbReference>
<feature type="compositionally biased region" description="Basic and acidic residues" evidence="1">
    <location>
        <begin position="50"/>
        <end position="62"/>
    </location>
</feature>
<feature type="region of interest" description="Disordered" evidence="1">
    <location>
        <begin position="209"/>
        <end position="242"/>
    </location>
</feature>
<evidence type="ECO:0000259" key="3">
    <source>
        <dbReference type="Pfam" id="PF25766"/>
    </source>
</evidence>
<dbReference type="Pfam" id="PF08620">
    <property type="entry name" value="RPAP1_C"/>
    <property type="match status" value="1"/>
</dbReference>
<proteinExistence type="predicted"/>
<organism evidence="4 5">
    <name type="scientific">Armillaria ostoyae</name>
    <name type="common">Armillaria root rot fungus</name>
    <dbReference type="NCBI Taxonomy" id="47428"/>
    <lineage>
        <taxon>Eukaryota</taxon>
        <taxon>Fungi</taxon>
        <taxon>Dikarya</taxon>
        <taxon>Basidiomycota</taxon>
        <taxon>Agaricomycotina</taxon>
        <taxon>Agaricomycetes</taxon>
        <taxon>Agaricomycetidae</taxon>
        <taxon>Agaricales</taxon>
        <taxon>Marasmiineae</taxon>
        <taxon>Physalacriaceae</taxon>
        <taxon>Armillaria</taxon>
    </lineage>
</organism>
<evidence type="ECO:0000256" key="1">
    <source>
        <dbReference type="SAM" id="MobiDB-lite"/>
    </source>
</evidence>
<dbReference type="OrthoDB" id="348201at2759"/>
<evidence type="ECO:0000313" key="5">
    <source>
        <dbReference type="Proteomes" id="UP000219338"/>
    </source>
</evidence>
<feature type="domain" description="RPAP1 C-terminal" evidence="2">
    <location>
        <begin position="347"/>
        <end position="409"/>
    </location>
</feature>
<feature type="compositionally biased region" description="Basic and acidic residues" evidence="1">
    <location>
        <begin position="139"/>
        <end position="154"/>
    </location>
</feature>
<dbReference type="InterPro" id="IPR039913">
    <property type="entry name" value="RPAP1/Rba50"/>
</dbReference>
<evidence type="ECO:0000313" key="4">
    <source>
        <dbReference type="EMBL" id="SJL07116.1"/>
    </source>
</evidence>
<dbReference type="PANTHER" id="PTHR21483">
    <property type="entry name" value="RNA POLYMERASE II-ASSOCIATED PROTEIN 1"/>
    <property type="match status" value="1"/>
</dbReference>
<evidence type="ECO:0000259" key="2">
    <source>
        <dbReference type="Pfam" id="PF08620"/>
    </source>
</evidence>
<dbReference type="GO" id="GO:0006366">
    <property type="term" value="P:transcription by RNA polymerase II"/>
    <property type="evidence" value="ECO:0007669"/>
    <property type="project" value="InterPro"/>
</dbReference>
<dbReference type="Pfam" id="PF25766">
    <property type="entry name" value="TPR_RPAP1"/>
    <property type="match status" value="1"/>
</dbReference>
<gene>
    <name evidence="4" type="ORF">ARMOST_10459</name>
</gene>
<dbReference type="OMA" id="KYFLQCV"/>
<sequence>MPERTNGTSLVGSVFERPPSLALHRPPQLSTSARTGFPAAQHRSKSAFARRRDEERKTDNTRPRGVPTVVPIPKVQPFTPNAPAAHEREEESVADWREEISRQNQLQVQNMTAEERERERNEIYERFGADIGGILRRAREARERQSEKDSEEMKRKRPEGTPITGNGILQEPDLFTSSRRNSEKGLPEGMLFVCLPKFLLTAFSVPITSEKPTSRPVSPPLASFPPPSLSASATRPSTPSKGVRRIRFAELSPTDVHVYESAPPSPRKKTVLALPAPPPAGTDENIVSLGTYPTTNMRSSEDPEEGSPEYIRRKYFPSAPSSNPDLAWMKPSTSDDQSDDSSPLDKLRFDLSGNPIPSSITLTLPTHLGLHHHAEGSHAGYTLDDVFLLTRSSVAAQRAAMLNVLSGVARWLRKCTDSDPDDLVLNDLSAKSATLLKRILFAGLEVLPERGSVGARGIAVVWQCLVGWEAQEIDDLQVDLNDVEATFGEVELNMSVDVSTATTTTPPPSISSLIDALPLSEMLSQLAPLLSSPPDFNSVESFPTPNQLQLLGIVHRIAKHSNTAAEKIVQTSSLVASIVNVFLLSTATPHPPAIHCLITLVRASRHNAKSLCDPADAMLKFIASTIPSTDGTAQYPAELAHELLASTLRFYTSLGQYGMYSHTATDAQTLWMRLTVYVTETGGELAQAWAELIGTWMICATDPHKTSPSHDILWSQVVAWGWGEDVLALKACDRTPEDKGQLKQIIDTQSAIWRCISAWLEGSRVNSPRGGQAEREAVLTVLKSGFASEGGLARQIMLATLEGLKADLEDLQSREAPSQWPPTLLSAGRYASALTAVIRLWLACIPSSSGPPESPPFDLPFSRISQLCALLVSHPVWNYPPKSEHRGLVGAYARVMCRPLASLLYYYLLLSRKLPGSSDDLWMAQAFAIILRCYPGDEDYALAIMDDLLGMITADWAKQRQLKIPNIIWERGGMDAIKPILHQVIQPRDDIHITPTSPTPKSILLCTSQRLATSVLITTDWDPIGLPLKGDWALTPIDHVLRSGHELSVFQRKGAFPPSWDTSETEIVRASLLLAQLGREAVLRFASGLADVVLSGPEAVFGCMKVFMLEHEQDHDKGQDEVFRDPAVGYLMNELVSPYAVGMQLKVKSTRQDDLETVAARFLGAGTPFYQYYTDFVALYDAISFAHPLFARLLLPPTSMHYAVDYRKHLWLDFGHLIKSIHVPLDAVITQDIREYLYPVERSSEMIGAYVRALVTIGPSMDGFVRFVAVHHVACNIWPDLMMTPGDDVSSKKLFGLLIGQGSKEVLRDILTYKQASDGPVSLAPLCFEHGSEVKGERADYILRWTDQGILEKMLALF</sequence>
<feature type="compositionally biased region" description="Polar residues" evidence="1">
    <location>
        <begin position="1"/>
        <end position="11"/>
    </location>
</feature>
<dbReference type="EMBL" id="FUEG01000008">
    <property type="protein sequence ID" value="SJL07116.1"/>
    <property type="molecule type" value="Genomic_DNA"/>
</dbReference>
<dbReference type="STRING" id="47428.A0A284REE1"/>
<reference evidence="5" key="1">
    <citation type="journal article" date="2017" name="Nat. Ecol. Evol.">
        <title>Genome expansion and lineage-specific genetic innovations in the forest pathogenic fungi Armillaria.</title>
        <authorList>
            <person name="Sipos G."/>
            <person name="Prasanna A.N."/>
            <person name="Walter M.C."/>
            <person name="O'Connor E."/>
            <person name="Balint B."/>
            <person name="Krizsan K."/>
            <person name="Kiss B."/>
            <person name="Hess J."/>
            <person name="Varga T."/>
            <person name="Slot J."/>
            <person name="Riley R."/>
            <person name="Boka B."/>
            <person name="Rigling D."/>
            <person name="Barry K."/>
            <person name="Lee J."/>
            <person name="Mihaltcheva S."/>
            <person name="LaButti K."/>
            <person name="Lipzen A."/>
            <person name="Waldron R."/>
            <person name="Moloney N.M."/>
            <person name="Sperisen C."/>
            <person name="Kredics L."/>
            <person name="Vagvoelgyi C."/>
            <person name="Patrignani A."/>
            <person name="Fitzpatrick D."/>
            <person name="Nagy I."/>
            <person name="Doyle S."/>
            <person name="Anderson J.B."/>
            <person name="Grigoriev I.V."/>
            <person name="Gueldener U."/>
            <person name="Muensterkoetter M."/>
            <person name="Nagy L.G."/>
        </authorList>
    </citation>
    <scope>NUCLEOTIDE SEQUENCE [LARGE SCALE GENOMIC DNA]</scope>
    <source>
        <strain evidence="5">C18/9</strain>
    </source>
</reference>
<feature type="region of interest" description="Disordered" evidence="1">
    <location>
        <begin position="139"/>
        <end position="182"/>
    </location>
</feature>
<feature type="region of interest" description="Disordered" evidence="1">
    <location>
        <begin position="257"/>
        <end position="348"/>
    </location>
</feature>
<feature type="domain" description="RPAP1/MINIYO-like TPR repeats" evidence="3">
    <location>
        <begin position="1165"/>
        <end position="1273"/>
    </location>
</feature>
<dbReference type="InterPro" id="IPR057989">
    <property type="entry name" value="TPR_RPAP1/MINIYO-like"/>
</dbReference>
<feature type="compositionally biased region" description="Pro residues" evidence="1">
    <location>
        <begin position="217"/>
        <end position="228"/>
    </location>
</feature>
<accession>A0A284REE1</accession>
<name>A0A284REE1_ARMOS</name>